<dbReference type="GO" id="GO:0008168">
    <property type="term" value="F:methyltransferase activity"/>
    <property type="evidence" value="ECO:0007669"/>
    <property type="project" value="UniProtKB-KW"/>
</dbReference>
<reference evidence="8 9" key="1">
    <citation type="journal article" date="2019" name="Int. J. Syst. Evol. Microbiol.">
        <title>The Global Catalogue of Microorganisms (GCM) 10K type strain sequencing project: providing services to taxonomists for standard genome sequencing and annotation.</title>
        <authorList>
            <consortium name="The Broad Institute Genomics Platform"/>
            <consortium name="The Broad Institute Genome Sequencing Center for Infectious Disease"/>
            <person name="Wu L."/>
            <person name="Ma J."/>
        </authorList>
    </citation>
    <scope>NUCLEOTIDE SEQUENCE [LARGE SCALE GENOMIC DNA]</scope>
    <source>
        <strain evidence="8 9">JCM 16013</strain>
    </source>
</reference>
<dbReference type="PROSITE" id="PS51679">
    <property type="entry name" value="SAM_MT_C5"/>
    <property type="match status" value="1"/>
</dbReference>
<evidence type="ECO:0000313" key="9">
    <source>
        <dbReference type="Proteomes" id="UP001499854"/>
    </source>
</evidence>
<keyword evidence="9" id="KW-1185">Reference proteome</keyword>
<dbReference type="PANTHER" id="PTHR10629">
    <property type="entry name" value="CYTOSINE-SPECIFIC METHYLTRANSFERASE"/>
    <property type="match status" value="1"/>
</dbReference>
<dbReference type="Gene3D" id="3.40.50.150">
    <property type="entry name" value="Vaccinia Virus protein VP39"/>
    <property type="match status" value="1"/>
</dbReference>
<dbReference type="GO" id="GO:0032259">
    <property type="term" value="P:methylation"/>
    <property type="evidence" value="ECO:0007669"/>
    <property type="project" value="UniProtKB-KW"/>
</dbReference>
<feature type="active site" evidence="6">
    <location>
        <position position="74"/>
    </location>
</feature>
<evidence type="ECO:0000256" key="6">
    <source>
        <dbReference type="PROSITE-ProRule" id="PRU01016"/>
    </source>
</evidence>
<protein>
    <recommendedName>
        <fullName evidence="1">DNA (cytosine-5-)-methyltransferase</fullName>
        <ecNumber evidence="1">2.1.1.37</ecNumber>
    </recommendedName>
</protein>
<dbReference type="EC" id="2.1.1.37" evidence="1"/>
<dbReference type="InterPro" id="IPR001525">
    <property type="entry name" value="C5_MeTfrase"/>
</dbReference>
<evidence type="ECO:0000256" key="4">
    <source>
        <dbReference type="ARBA" id="ARBA00022691"/>
    </source>
</evidence>
<sequence length="498" mass="54852">MSITFTDIFCGAGGSSTGLVNAGMELQLAANHWERAIETHSANHPGAEHLCADMDHYDMRRLPDTDVLWASPICTEISPSGGRKRRSRKGAPPPGQEGIQELGYVPQTGFERTRATAYDILRATEVHRYKVVMYENVPEFATDWELYSWWVQGFKVLGYRHVAVSVNAAHIGGAGNTPAAQWRDRYFGMFVAEGLPLPDLAPRPTAWCPVCQENVAAIQYWKDTPFTRRYGNIGKYRDQYDYRCPNGTRCRHAIVEPYVAPAASIIDWSDRGVLIGERAERKMRPLATTTIARIEAGLAMLGKRRMVVTVNHDGHDGRAFDPSAGPLPTRSGKIGEAVVVPSGGTWNSTPYLVDGPFRTRMTRECEALAFPPEAAHAFVVEYRNHATASPVTAPIAAVTAQGNHHGLVIPYRKGLTKTTDEPLLTMSTVDPAGLARPAPSVEECHYRMLQPREQLLAQRFPRDYIVHGNRGEQTMQAGNAVPANVAQWLGGKALAVLS</sequence>
<dbReference type="InterPro" id="IPR029063">
    <property type="entry name" value="SAM-dependent_MTases_sf"/>
</dbReference>
<keyword evidence="5" id="KW-0680">Restriction system</keyword>
<dbReference type="EMBL" id="BAAAQM010000003">
    <property type="protein sequence ID" value="GAA1954616.1"/>
    <property type="molecule type" value="Genomic_DNA"/>
</dbReference>
<evidence type="ECO:0000313" key="8">
    <source>
        <dbReference type="EMBL" id="GAA1954616.1"/>
    </source>
</evidence>
<dbReference type="InterPro" id="IPR050390">
    <property type="entry name" value="C5-Methyltransferase"/>
</dbReference>
<dbReference type="Pfam" id="PF00145">
    <property type="entry name" value="DNA_methylase"/>
    <property type="match status" value="2"/>
</dbReference>
<evidence type="ECO:0000256" key="7">
    <source>
        <dbReference type="SAM" id="MobiDB-lite"/>
    </source>
</evidence>
<dbReference type="Proteomes" id="UP001499854">
    <property type="component" value="Unassembled WGS sequence"/>
</dbReference>
<evidence type="ECO:0000256" key="2">
    <source>
        <dbReference type="ARBA" id="ARBA00022603"/>
    </source>
</evidence>
<proteinExistence type="inferred from homology"/>
<dbReference type="SUPFAM" id="SSF53335">
    <property type="entry name" value="S-adenosyl-L-methionine-dependent methyltransferases"/>
    <property type="match status" value="1"/>
</dbReference>
<keyword evidence="4 6" id="KW-0949">S-adenosyl-L-methionine</keyword>
<accession>A0ABN2QPU9</accession>
<keyword evidence="2 6" id="KW-0489">Methyltransferase</keyword>
<dbReference type="PANTHER" id="PTHR10629:SF52">
    <property type="entry name" value="DNA (CYTOSINE-5)-METHYLTRANSFERASE 1"/>
    <property type="match status" value="1"/>
</dbReference>
<evidence type="ECO:0000256" key="1">
    <source>
        <dbReference type="ARBA" id="ARBA00011975"/>
    </source>
</evidence>
<comment type="similarity">
    <text evidence="6">Belongs to the class I-like SAM-binding methyltransferase superfamily. C5-methyltransferase family.</text>
</comment>
<evidence type="ECO:0000256" key="5">
    <source>
        <dbReference type="ARBA" id="ARBA00022747"/>
    </source>
</evidence>
<keyword evidence="3 6" id="KW-0808">Transferase</keyword>
<dbReference type="RefSeq" id="WP_344655499.1">
    <property type="nucleotide sequence ID" value="NZ_BAAAQM010000003.1"/>
</dbReference>
<dbReference type="Gene3D" id="3.90.120.10">
    <property type="entry name" value="DNA Methylase, subunit A, domain 2"/>
    <property type="match status" value="1"/>
</dbReference>
<comment type="caution">
    <text evidence="8">The sequence shown here is derived from an EMBL/GenBank/DDBJ whole genome shotgun (WGS) entry which is preliminary data.</text>
</comment>
<gene>
    <name evidence="8" type="ORF">GCM10009838_07660</name>
</gene>
<name>A0ABN2QPU9_9ACTN</name>
<organism evidence="8 9">
    <name type="scientific">Catenulispora subtropica</name>
    <dbReference type="NCBI Taxonomy" id="450798"/>
    <lineage>
        <taxon>Bacteria</taxon>
        <taxon>Bacillati</taxon>
        <taxon>Actinomycetota</taxon>
        <taxon>Actinomycetes</taxon>
        <taxon>Catenulisporales</taxon>
        <taxon>Catenulisporaceae</taxon>
        <taxon>Catenulispora</taxon>
    </lineage>
</organism>
<evidence type="ECO:0000256" key="3">
    <source>
        <dbReference type="ARBA" id="ARBA00022679"/>
    </source>
</evidence>
<feature type="region of interest" description="Disordered" evidence="7">
    <location>
        <begin position="79"/>
        <end position="100"/>
    </location>
</feature>